<dbReference type="Pfam" id="PF04542">
    <property type="entry name" value="Sigma70_r2"/>
    <property type="match status" value="1"/>
</dbReference>
<dbReference type="EMBL" id="JAHWBK010000003">
    <property type="protein sequence ID" value="MCV0323673.1"/>
    <property type="molecule type" value="Genomic_DNA"/>
</dbReference>
<dbReference type="Proteomes" id="UP001208054">
    <property type="component" value="Unassembled WGS sequence"/>
</dbReference>
<dbReference type="InterPro" id="IPR013325">
    <property type="entry name" value="RNA_pol_sigma_r2"/>
</dbReference>
<sequence length="159" mass="18234">MYLDHGRWLTAWLMRRMADRHDAADLVQDTFARLCARAPSLEALDEPRAYLTVVAKRLLINRYQRQALEQAYIRSLREAPASHAPSAEERALVLETLLELDRMLDGLAPKVRRAFLLSQLDGLGYTQIAQLLQVSVRTVTRYMSDAYAQCLRLMICAEQ</sequence>
<comment type="similarity">
    <text evidence="1">Belongs to the sigma-70 factor family. ECF subfamily.</text>
</comment>
<dbReference type="InterPro" id="IPR007627">
    <property type="entry name" value="RNA_pol_sigma70_r2"/>
</dbReference>
<dbReference type="InterPro" id="IPR013324">
    <property type="entry name" value="RNA_pol_sigma_r3/r4-like"/>
</dbReference>
<keyword evidence="4" id="KW-0804">Transcription</keyword>
<dbReference type="InterPro" id="IPR013249">
    <property type="entry name" value="RNA_pol_sigma70_r4_t2"/>
</dbReference>
<evidence type="ECO:0000313" key="8">
    <source>
        <dbReference type="Proteomes" id="UP001208054"/>
    </source>
</evidence>
<dbReference type="InterPro" id="IPR014284">
    <property type="entry name" value="RNA_pol_sigma-70_dom"/>
</dbReference>
<evidence type="ECO:0000256" key="2">
    <source>
        <dbReference type="ARBA" id="ARBA00023015"/>
    </source>
</evidence>
<evidence type="ECO:0000256" key="1">
    <source>
        <dbReference type="ARBA" id="ARBA00010641"/>
    </source>
</evidence>
<keyword evidence="3" id="KW-0731">Sigma factor</keyword>
<dbReference type="SUPFAM" id="SSF88946">
    <property type="entry name" value="Sigma2 domain of RNA polymerase sigma factors"/>
    <property type="match status" value="1"/>
</dbReference>
<dbReference type="PANTHER" id="PTHR43133:SF63">
    <property type="entry name" value="RNA POLYMERASE SIGMA FACTOR FECI-RELATED"/>
    <property type="match status" value="1"/>
</dbReference>
<dbReference type="InterPro" id="IPR036388">
    <property type="entry name" value="WH-like_DNA-bd_sf"/>
</dbReference>
<dbReference type="SUPFAM" id="SSF88659">
    <property type="entry name" value="Sigma3 and sigma4 domains of RNA polymerase sigma factors"/>
    <property type="match status" value="1"/>
</dbReference>
<dbReference type="Pfam" id="PF08281">
    <property type="entry name" value="Sigma70_r4_2"/>
    <property type="match status" value="1"/>
</dbReference>
<name>A0ABT2XCL3_9GAMM</name>
<evidence type="ECO:0000313" key="7">
    <source>
        <dbReference type="EMBL" id="MCV0323673.1"/>
    </source>
</evidence>
<gene>
    <name evidence="7" type="ORF">KYJ44_05035</name>
</gene>
<evidence type="ECO:0000256" key="3">
    <source>
        <dbReference type="ARBA" id="ARBA00023082"/>
    </source>
</evidence>
<evidence type="ECO:0000259" key="6">
    <source>
        <dbReference type="Pfam" id="PF08281"/>
    </source>
</evidence>
<organism evidence="7 8">
    <name type="scientific">Stenotrophomonas riyadhensis</name>
    <dbReference type="NCBI Taxonomy" id="2859893"/>
    <lineage>
        <taxon>Bacteria</taxon>
        <taxon>Pseudomonadati</taxon>
        <taxon>Pseudomonadota</taxon>
        <taxon>Gammaproteobacteria</taxon>
        <taxon>Lysobacterales</taxon>
        <taxon>Lysobacteraceae</taxon>
        <taxon>Stenotrophomonas</taxon>
    </lineage>
</organism>
<reference evidence="7 8" key="1">
    <citation type="submission" date="2021-07" db="EMBL/GenBank/DDBJ databases">
        <title>Clinical implication of Pseudomonas aeruginosa: further insight on the antimicrobial resistance.</title>
        <authorList>
            <person name="Macori G."/>
            <person name="Fanning S."/>
            <person name="Alqahtani A."/>
        </authorList>
    </citation>
    <scope>NUCLEOTIDE SEQUENCE [LARGE SCALE GENOMIC DNA]</scope>
    <source>
        <strain evidence="7 8">CFS3442</strain>
    </source>
</reference>
<protein>
    <submittedName>
        <fullName evidence="7">Sigma-70 family RNA polymerase sigma factor</fullName>
    </submittedName>
</protein>
<keyword evidence="2" id="KW-0805">Transcription regulation</keyword>
<dbReference type="Gene3D" id="1.10.1740.10">
    <property type="match status" value="1"/>
</dbReference>
<comment type="caution">
    <text evidence="7">The sequence shown here is derived from an EMBL/GenBank/DDBJ whole genome shotgun (WGS) entry which is preliminary data.</text>
</comment>
<feature type="domain" description="RNA polymerase sigma factor 70 region 4 type 2" evidence="6">
    <location>
        <begin position="98"/>
        <end position="150"/>
    </location>
</feature>
<keyword evidence="8" id="KW-1185">Reference proteome</keyword>
<dbReference type="Gene3D" id="1.10.10.10">
    <property type="entry name" value="Winged helix-like DNA-binding domain superfamily/Winged helix DNA-binding domain"/>
    <property type="match status" value="1"/>
</dbReference>
<evidence type="ECO:0000259" key="5">
    <source>
        <dbReference type="Pfam" id="PF04542"/>
    </source>
</evidence>
<dbReference type="InterPro" id="IPR039425">
    <property type="entry name" value="RNA_pol_sigma-70-like"/>
</dbReference>
<accession>A0ABT2XCL3</accession>
<feature type="domain" description="RNA polymerase sigma-70 region 2" evidence="5">
    <location>
        <begin position="1"/>
        <end position="67"/>
    </location>
</feature>
<proteinExistence type="inferred from homology"/>
<dbReference type="PANTHER" id="PTHR43133">
    <property type="entry name" value="RNA POLYMERASE ECF-TYPE SIGMA FACTO"/>
    <property type="match status" value="1"/>
</dbReference>
<evidence type="ECO:0000256" key="4">
    <source>
        <dbReference type="ARBA" id="ARBA00023163"/>
    </source>
</evidence>
<dbReference type="NCBIfam" id="TIGR02937">
    <property type="entry name" value="sigma70-ECF"/>
    <property type="match status" value="1"/>
</dbReference>